<feature type="transmembrane region" description="Helical" evidence="6">
    <location>
        <begin position="198"/>
        <end position="219"/>
    </location>
</feature>
<name>A0A323UHX1_RHOPL</name>
<dbReference type="Proteomes" id="UP000248134">
    <property type="component" value="Unassembled WGS sequence"/>
</dbReference>
<dbReference type="Pfam" id="PF01292">
    <property type="entry name" value="Ni_hydr_CYTB"/>
    <property type="match status" value="1"/>
</dbReference>
<feature type="transmembrane region" description="Helical" evidence="6">
    <location>
        <begin position="147"/>
        <end position="168"/>
    </location>
</feature>
<evidence type="ECO:0000256" key="4">
    <source>
        <dbReference type="ARBA" id="ARBA00022989"/>
    </source>
</evidence>
<evidence type="ECO:0000256" key="3">
    <source>
        <dbReference type="ARBA" id="ARBA00022692"/>
    </source>
</evidence>
<evidence type="ECO:0000313" key="8">
    <source>
        <dbReference type="EMBL" id="PZA11713.1"/>
    </source>
</evidence>
<dbReference type="SUPFAM" id="SSF81342">
    <property type="entry name" value="Transmembrane di-heme cytochromes"/>
    <property type="match status" value="1"/>
</dbReference>
<evidence type="ECO:0000259" key="7">
    <source>
        <dbReference type="Pfam" id="PF01292"/>
    </source>
</evidence>
<keyword evidence="3 6" id="KW-0812">Transmembrane</keyword>
<organism evidence="8 9">
    <name type="scientific">Rhodopseudomonas palustris</name>
    <dbReference type="NCBI Taxonomy" id="1076"/>
    <lineage>
        <taxon>Bacteria</taxon>
        <taxon>Pseudomonadati</taxon>
        <taxon>Pseudomonadota</taxon>
        <taxon>Alphaproteobacteria</taxon>
        <taxon>Hyphomicrobiales</taxon>
        <taxon>Nitrobacteraceae</taxon>
        <taxon>Rhodopseudomonas</taxon>
    </lineage>
</organism>
<dbReference type="InterPro" id="IPR051542">
    <property type="entry name" value="Hydrogenase_cytochrome"/>
</dbReference>
<dbReference type="PANTHER" id="PTHR30485:SF2">
    <property type="entry name" value="BLL0597 PROTEIN"/>
    <property type="match status" value="1"/>
</dbReference>
<keyword evidence="4 6" id="KW-1133">Transmembrane helix</keyword>
<dbReference type="GO" id="GO:0009055">
    <property type="term" value="F:electron transfer activity"/>
    <property type="evidence" value="ECO:0007669"/>
    <property type="project" value="InterPro"/>
</dbReference>
<dbReference type="InterPro" id="IPR016174">
    <property type="entry name" value="Di-haem_cyt_TM"/>
</dbReference>
<evidence type="ECO:0000313" key="9">
    <source>
        <dbReference type="Proteomes" id="UP000248134"/>
    </source>
</evidence>
<comment type="subcellular location">
    <subcellularLocation>
        <location evidence="1">Cell membrane</location>
        <topology evidence="1">Multi-pass membrane protein</topology>
    </subcellularLocation>
</comment>
<dbReference type="OrthoDB" id="196472at2"/>
<keyword evidence="2" id="KW-1003">Cell membrane</keyword>
<proteinExistence type="predicted"/>
<evidence type="ECO:0000256" key="2">
    <source>
        <dbReference type="ARBA" id="ARBA00022475"/>
    </source>
</evidence>
<dbReference type="PANTHER" id="PTHR30485">
    <property type="entry name" value="NI/FE-HYDROGENASE 1 B-TYPE CYTOCHROME SUBUNIT"/>
    <property type="match status" value="1"/>
</dbReference>
<dbReference type="InterPro" id="IPR011577">
    <property type="entry name" value="Cyt_b561_bac/Ni-Hgenase"/>
</dbReference>
<feature type="transmembrane region" description="Helical" evidence="6">
    <location>
        <begin position="15"/>
        <end position="31"/>
    </location>
</feature>
<dbReference type="AlphaFoldDB" id="A0A323UHX1"/>
<feature type="domain" description="Cytochrome b561 bacterial/Ni-hydrogenase" evidence="7">
    <location>
        <begin position="9"/>
        <end position="180"/>
    </location>
</feature>
<comment type="caution">
    <text evidence="8">The sequence shown here is derived from an EMBL/GenBank/DDBJ whole genome shotgun (WGS) entry which is preliminary data.</text>
</comment>
<dbReference type="GO" id="GO:0020037">
    <property type="term" value="F:heme binding"/>
    <property type="evidence" value="ECO:0007669"/>
    <property type="project" value="TreeGrafter"/>
</dbReference>
<evidence type="ECO:0000256" key="5">
    <source>
        <dbReference type="ARBA" id="ARBA00023136"/>
    </source>
</evidence>
<dbReference type="EMBL" id="QKQS01000016">
    <property type="protein sequence ID" value="PZA11713.1"/>
    <property type="molecule type" value="Genomic_DNA"/>
</dbReference>
<sequence>MKEASVVAWDGPTRVFKWALVLVVIDGWISNKYGGGIPAWHKLNGYTALVLIVFRILWGFVGGSTARFGSFVAMPGKVMAYIADKKKFLGHNPLGGWMVLALLALVLAMATSGLFSGDEDRLIIDGPLAKTVSDAAVESATMWHRRIFTAIEIFVVVHVAANVIYALFSREPLIRAMITGRKPVDSYADMPAAEPGPWGRALACLGVAAFIVLAPIYIVGGRLL</sequence>
<evidence type="ECO:0000256" key="6">
    <source>
        <dbReference type="SAM" id="Phobius"/>
    </source>
</evidence>
<gene>
    <name evidence="8" type="ORF">DNX69_11355</name>
</gene>
<feature type="transmembrane region" description="Helical" evidence="6">
    <location>
        <begin position="43"/>
        <end position="61"/>
    </location>
</feature>
<dbReference type="Gene3D" id="1.20.950.20">
    <property type="entry name" value="Transmembrane di-heme cytochromes, Chain C"/>
    <property type="match status" value="1"/>
</dbReference>
<feature type="transmembrane region" description="Helical" evidence="6">
    <location>
        <begin position="94"/>
        <end position="115"/>
    </location>
</feature>
<evidence type="ECO:0000256" key="1">
    <source>
        <dbReference type="ARBA" id="ARBA00004651"/>
    </source>
</evidence>
<dbReference type="GO" id="GO:0022904">
    <property type="term" value="P:respiratory electron transport chain"/>
    <property type="evidence" value="ECO:0007669"/>
    <property type="project" value="InterPro"/>
</dbReference>
<accession>A0A323UHX1</accession>
<protein>
    <submittedName>
        <fullName evidence="8">Nickel-dependent hydrogenase b-type cytochrome subunit</fullName>
    </submittedName>
</protein>
<dbReference type="RefSeq" id="WP_110786112.1">
    <property type="nucleotide sequence ID" value="NZ_QKQS01000016.1"/>
</dbReference>
<reference evidence="8 9" key="1">
    <citation type="submission" date="2018-06" db="EMBL/GenBank/DDBJ databases">
        <title>Draft Whole-Genome Sequence of the purple photosynthetic bacterium Rhodospeudomonas palustris XCP.</title>
        <authorList>
            <person name="Rayyan A."/>
            <person name="Meyer T.E."/>
            <person name="Kyndt J.A."/>
        </authorList>
    </citation>
    <scope>NUCLEOTIDE SEQUENCE [LARGE SCALE GENOMIC DNA]</scope>
    <source>
        <strain evidence="8 9">XCP</strain>
    </source>
</reference>
<keyword evidence="5 6" id="KW-0472">Membrane</keyword>
<dbReference type="GO" id="GO:0005886">
    <property type="term" value="C:plasma membrane"/>
    <property type="evidence" value="ECO:0007669"/>
    <property type="project" value="UniProtKB-SubCell"/>
</dbReference>